<feature type="compositionally biased region" description="Basic and acidic residues" evidence="1">
    <location>
        <begin position="1"/>
        <end position="10"/>
    </location>
</feature>
<dbReference type="RefSeq" id="WP_344474521.1">
    <property type="nucleotide sequence ID" value="NZ_BAAAQX010000006.1"/>
</dbReference>
<dbReference type="Proteomes" id="UP001499843">
    <property type="component" value="Unassembled WGS sequence"/>
</dbReference>
<gene>
    <name evidence="2" type="ORF">GCM10009850_028370</name>
</gene>
<feature type="compositionally biased region" description="Polar residues" evidence="1">
    <location>
        <begin position="197"/>
        <end position="219"/>
    </location>
</feature>
<dbReference type="InterPro" id="IPR038332">
    <property type="entry name" value="PPE_sf"/>
</dbReference>
<evidence type="ECO:0000313" key="2">
    <source>
        <dbReference type="EMBL" id="GAA2207379.1"/>
    </source>
</evidence>
<feature type="region of interest" description="Disordered" evidence="1">
    <location>
        <begin position="1"/>
        <end position="25"/>
    </location>
</feature>
<feature type="region of interest" description="Disordered" evidence="1">
    <location>
        <begin position="411"/>
        <end position="444"/>
    </location>
</feature>
<organism evidence="2 3">
    <name type="scientific">Nonomuraea monospora</name>
    <dbReference type="NCBI Taxonomy" id="568818"/>
    <lineage>
        <taxon>Bacteria</taxon>
        <taxon>Bacillati</taxon>
        <taxon>Actinomycetota</taxon>
        <taxon>Actinomycetes</taxon>
        <taxon>Streptosporangiales</taxon>
        <taxon>Streptosporangiaceae</taxon>
        <taxon>Nonomuraea</taxon>
    </lineage>
</organism>
<protein>
    <submittedName>
        <fullName evidence="2">Uncharacterized protein</fullName>
    </submittedName>
</protein>
<dbReference type="Gene3D" id="1.20.1260.20">
    <property type="entry name" value="PPE superfamily"/>
    <property type="match status" value="1"/>
</dbReference>
<evidence type="ECO:0000256" key="1">
    <source>
        <dbReference type="SAM" id="MobiDB-lite"/>
    </source>
</evidence>
<reference evidence="2 3" key="1">
    <citation type="journal article" date="2019" name="Int. J. Syst. Evol. Microbiol.">
        <title>The Global Catalogue of Microorganisms (GCM) 10K type strain sequencing project: providing services to taxonomists for standard genome sequencing and annotation.</title>
        <authorList>
            <consortium name="The Broad Institute Genomics Platform"/>
            <consortium name="The Broad Institute Genome Sequencing Center for Infectious Disease"/>
            <person name="Wu L."/>
            <person name="Ma J."/>
        </authorList>
    </citation>
    <scope>NUCLEOTIDE SEQUENCE [LARGE SCALE GENOMIC DNA]</scope>
    <source>
        <strain evidence="2 3">JCM 16114</strain>
    </source>
</reference>
<accession>A0ABN3CDQ3</accession>
<feature type="compositionally biased region" description="Basic and acidic residues" evidence="1">
    <location>
        <begin position="417"/>
        <end position="429"/>
    </location>
</feature>
<sequence length="444" mass="45772">MASSGAERKTLTIWSGPPPTGQTELHPKDTIRQLLGTAQHEQIMKAASAYDMLANALVTATVGIMTHAGKILTIWKGPDADKARVALELIYVTGRELALKCADTGWCLQRYAEFTATAIAEVDGIKVDRNHERVQALIQFNEKFSRGLSLAGDEVTLVENGMAQEALKRLNEKIQNLQITSLPSSVTYELPTVTNPSVPGSSATVAHQNSNVTPSGASTTDRDGGNAAGTSGTGEAHGRDEGFTGGEQDEVRPAADPGSPPATRPEAQPDQGGDRSGAQEQPDGGGDPAAQERPGGQDADRDRDLEADTGDEPTPPVIGAEDRTGPDDVPADIDPTRTEASAYQQPAAVAPATIGELPVSTAPPAAAPSVIGPSTGSYTPAAALASIRGGSGTGVSSMPYLPMMGAGGVMGNDTGGDLERGTYVPEDKSSWNGGSQDVTDAVIG</sequence>
<feature type="region of interest" description="Disordered" evidence="1">
    <location>
        <begin position="197"/>
        <end position="379"/>
    </location>
</feature>
<comment type="caution">
    <text evidence="2">The sequence shown here is derived from an EMBL/GenBank/DDBJ whole genome shotgun (WGS) entry which is preliminary data.</text>
</comment>
<evidence type="ECO:0000313" key="3">
    <source>
        <dbReference type="Proteomes" id="UP001499843"/>
    </source>
</evidence>
<name>A0ABN3CDQ3_9ACTN</name>
<proteinExistence type="predicted"/>
<keyword evidence="3" id="KW-1185">Reference proteome</keyword>
<dbReference type="EMBL" id="BAAAQX010000006">
    <property type="protein sequence ID" value="GAA2207379.1"/>
    <property type="molecule type" value="Genomic_DNA"/>
</dbReference>